<accession>A0A2P5CH49</accession>
<feature type="region of interest" description="Disordered" evidence="2">
    <location>
        <begin position="269"/>
        <end position="289"/>
    </location>
</feature>
<dbReference type="GO" id="GO:1990316">
    <property type="term" value="C:Atg1/ULK1 kinase complex"/>
    <property type="evidence" value="ECO:0007669"/>
    <property type="project" value="InterPro"/>
</dbReference>
<dbReference type="Gene3D" id="3.30.900.10">
    <property type="entry name" value="HORMA domain"/>
    <property type="match status" value="1"/>
</dbReference>
<keyword evidence="1" id="KW-0072">Autophagy</keyword>
<feature type="region of interest" description="Disordered" evidence="2">
    <location>
        <begin position="465"/>
        <end position="484"/>
    </location>
</feature>
<protein>
    <submittedName>
        <fullName evidence="4">Autophagy-related protein</fullName>
    </submittedName>
</protein>
<keyword evidence="5" id="KW-1185">Reference proteome</keyword>
<dbReference type="InterPro" id="IPR040182">
    <property type="entry name" value="ATG13"/>
</dbReference>
<evidence type="ECO:0000313" key="4">
    <source>
        <dbReference type="EMBL" id="PON60367.1"/>
    </source>
</evidence>
<dbReference type="OrthoDB" id="70161at2759"/>
<feature type="compositionally biased region" description="Polar residues" evidence="2">
    <location>
        <begin position="424"/>
        <end position="434"/>
    </location>
</feature>
<sequence length="625" mass="69071">MDLQSNPQSELGKLEHIVSQFLLKSLHVILDSRIPSLRSHDRSGDLSSVSRVRKSVKWFNLILGDRPAALENLNFWHRNVMDPMIVDIILVHEGPNSSSVDNLNTASTVGTSIETVIERWVVQYESPRVVAPQTGETSASYKRTYKKSIILLRSLYSLMRLLPTYKIFKQLNSSSQTYNFDIIYKVSSFGAPFTRPEEELMEEYSFRPVEALPGRLCMSVTYRSSLSDFNLEPSTTMPPKIITDYVGSPATDPLRSFPTSEKGVRATSFPLRGVQPPSSTRSERPHSWTSGFHRAAPFIQNQTLFGSPPAYRPSPISSDFPSSPTDMYSNRAQNYRLLGNPKAISYDDYQLSPPFSPSPSPSPSPPTYFYNGNPNSMQIRKHSETAPVSIPATMAGRSSRYLYPNFSDPSRNSLPPLSPRSTRNDTSSQESPSGIRSLRRLEPSRAGETPTGISNHFIGQKAIKDSKDDSGRFSGPLSSSGSPCIGFSRSSSRLSFQDDLDDFGFSCPFDVDDVDTPEFQASQNLPGKRASDSTLLSLPMGQKSQDAAVGVLVHMLRTAPPLRQDSSCYSSNSLKAEAEGGITTASGFFMPRKAADALEELQIYREMKDLLLSKSGTGVVSREEA</sequence>
<gene>
    <name evidence="4" type="ORF">PanWU01x14_153530</name>
</gene>
<feature type="domain" description="Autophagy-related protein 13 N-terminal" evidence="3">
    <location>
        <begin position="18"/>
        <end position="225"/>
    </location>
</feature>
<evidence type="ECO:0000256" key="2">
    <source>
        <dbReference type="SAM" id="MobiDB-lite"/>
    </source>
</evidence>
<organism evidence="4 5">
    <name type="scientific">Parasponia andersonii</name>
    <name type="common">Sponia andersonii</name>
    <dbReference type="NCBI Taxonomy" id="3476"/>
    <lineage>
        <taxon>Eukaryota</taxon>
        <taxon>Viridiplantae</taxon>
        <taxon>Streptophyta</taxon>
        <taxon>Embryophyta</taxon>
        <taxon>Tracheophyta</taxon>
        <taxon>Spermatophyta</taxon>
        <taxon>Magnoliopsida</taxon>
        <taxon>eudicotyledons</taxon>
        <taxon>Gunneridae</taxon>
        <taxon>Pentapetalae</taxon>
        <taxon>rosids</taxon>
        <taxon>fabids</taxon>
        <taxon>Rosales</taxon>
        <taxon>Cannabaceae</taxon>
        <taxon>Parasponia</taxon>
    </lineage>
</organism>
<comment type="caution">
    <text evidence="4">The sequence shown here is derived from an EMBL/GenBank/DDBJ whole genome shotgun (WGS) entry which is preliminary data.</text>
</comment>
<dbReference type="Proteomes" id="UP000237105">
    <property type="component" value="Unassembled WGS sequence"/>
</dbReference>
<dbReference type="PANTHER" id="PTHR13430">
    <property type="match status" value="1"/>
</dbReference>
<dbReference type="PANTHER" id="PTHR13430:SF4">
    <property type="entry name" value="AUTOPHAGY-RELATED PROTEIN 13"/>
    <property type="match status" value="1"/>
</dbReference>
<evidence type="ECO:0000256" key="1">
    <source>
        <dbReference type="ARBA" id="ARBA00023006"/>
    </source>
</evidence>
<feature type="compositionally biased region" description="Low complexity" evidence="2">
    <location>
        <begin position="409"/>
        <end position="421"/>
    </location>
</feature>
<dbReference type="GO" id="GO:0005829">
    <property type="term" value="C:cytosol"/>
    <property type="evidence" value="ECO:0007669"/>
    <property type="project" value="TreeGrafter"/>
</dbReference>
<dbReference type="InterPro" id="IPR018731">
    <property type="entry name" value="Atg13_N"/>
</dbReference>
<name>A0A2P5CH49_PARAD</name>
<dbReference type="InterPro" id="IPR036570">
    <property type="entry name" value="HORMA_dom_sf"/>
</dbReference>
<evidence type="ECO:0000259" key="3">
    <source>
        <dbReference type="Pfam" id="PF10033"/>
    </source>
</evidence>
<proteinExistence type="predicted"/>
<feature type="region of interest" description="Disordered" evidence="2">
    <location>
        <begin position="401"/>
        <end position="459"/>
    </location>
</feature>
<dbReference type="GO" id="GO:0000407">
    <property type="term" value="C:phagophore assembly site"/>
    <property type="evidence" value="ECO:0007669"/>
    <property type="project" value="TreeGrafter"/>
</dbReference>
<dbReference type="GO" id="GO:0034497">
    <property type="term" value="P:protein localization to phagophore assembly site"/>
    <property type="evidence" value="ECO:0007669"/>
    <property type="project" value="TreeGrafter"/>
</dbReference>
<dbReference type="AlphaFoldDB" id="A0A2P5CH49"/>
<feature type="region of interest" description="Disordered" evidence="2">
    <location>
        <begin position="348"/>
        <end position="378"/>
    </location>
</feature>
<reference evidence="5" key="1">
    <citation type="submission" date="2016-06" db="EMBL/GenBank/DDBJ databases">
        <title>Parallel loss of symbiosis genes in relatives of nitrogen-fixing non-legume Parasponia.</title>
        <authorList>
            <person name="Van Velzen R."/>
            <person name="Holmer R."/>
            <person name="Bu F."/>
            <person name="Rutten L."/>
            <person name="Van Zeijl A."/>
            <person name="Liu W."/>
            <person name="Santuari L."/>
            <person name="Cao Q."/>
            <person name="Sharma T."/>
            <person name="Shen D."/>
            <person name="Roswanjaya Y."/>
            <person name="Wardhani T."/>
            <person name="Kalhor M.S."/>
            <person name="Jansen J."/>
            <person name="Van den Hoogen J."/>
            <person name="Gungor B."/>
            <person name="Hartog M."/>
            <person name="Hontelez J."/>
            <person name="Verver J."/>
            <person name="Yang W.-C."/>
            <person name="Schijlen E."/>
            <person name="Repin R."/>
            <person name="Schilthuizen M."/>
            <person name="Schranz E."/>
            <person name="Heidstra R."/>
            <person name="Miyata K."/>
            <person name="Fedorova E."/>
            <person name="Kohlen W."/>
            <person name="Bisseling T."/>
            <person name="Smit S."/>
            <person name="Geurts R."/>
        </authorList>
    </citation>
    <scope>NUCLEOTIDE SEQUENCE [LARGE SCALE GENOMIC DNA]</scope>
    <source>
        <strain evidence="5">cv. WU1-14</strain>
    </source>
</reference>
<dbReference type="EMBL" id="JXTB01000131">
    <property type="protein sequence ID" value="PON60367.1"/>
    <property type="molecule type" value="Genomic_DNA"/>
</dbReference>
<dbReference type="STRING" id="3476.A0A2P5CH49"/>
<dbReference type="GO" id="GO:0034727">
    <property type="term" value="P:piecemeal microautophagy of the nucleus"/>
    <property type="evidence" value="ECO:0007669"/>
    <property type="project" value="TreeGrafter"/>
</dbReference>
<evidence type="ECO:0000313" key="5">
    <source>
        <dbReference type="Proteomes" id="UP000237105"/>
    </source>
</evidence>
<feature type="region of interest" description="Disordered" evidence="2">
    <location>
        <begin position="303"/>
        <end position="329"/>
    </location>
</feature>
<dbReference type="Pfam" id="PF10033">
    <property type="entry name" value="ATG13"/>
    <property type="match status" value="1"/>
</dbReference>
<feature type="compositionally biased region" description="Low complexity" evidence="2">
    <location>
        <begin position="313"/>
        <end position="324"/>
    </location>
</feature>
<dbReference type="FunFam" id="3.30.900.10:FF:000007">
    <property type="entry name" value="Autophagy-related protein 13a"/>
    <property type="match status" value="1"/>
</dbReference>
<feature type="compositionally biased region" description="Pro residues" evidence="2">
    <location>
        <begin position="354"/>
        <end position="366"/>
    </location>
</feature>
<dbReference type="GO" id="GO:0000423">
    <property type="term" value="P:mitophagy"/>
    <property type="evidence" value="ECO:0007669"/>
    <property type="project" value="TreeGrafter"/>
</dbReference>